<comment type="similarity">
    <text evidence="1">Belongs to the UreD family.</text>
</comment>
<sequence>MTTLHQDGLLDVSFKRSTRGKTVLQHQTQRFPLRMTVPMYLDAHDPSMAFLYVQNPTGAVIAGDHLTTSVKAERGSRVHVTTQSATKLHSMAGGGSCQRMTFRICQDAYLEHIPDMMIPQAGSKLSQRVTVELETGACFIGAETISPGRRLSDEVFEYEQLDFETSVSLNGKLLCLDRLKICPSEGAPRRRGSFGSHAYLVTVLVAAPGRDLPALTSALDSALETMSNASGGAGELPNGAGVIVRILASDSDAADQARRSIWRAARAMLIGLPLPRERK</sequence>
<dbReference type="EMBL" id="CAESAO010000044">
    <property type="protein sequence ID" value="CAB4341970.1"/>
    <property type="molecule type" value="Genomic_DNA"/>
</dbReference>
<dbReference type="AlphaFoldDB" id="A0A6J5ZN23"/>
<evidence type="ECO:0000256" key="1">
    <source>
        <dbReference type="ARBA" id="ARBA00007177"/>
    </source>
</evidence>
<dbReference type="GO" id="GO:0016151">
    <property type="term" value="F:nickel cation binding"/>
    <property type="evidence" value="ECO:0007669"/>
    <property type="project" value="InterPro"/>
</dbReference>
<dbReference type="HAMAP" id="MF_01384">
    <property type="entry name" value="UreD"/>
    <property type="match status" value="1"/>
</dbReference>
<name>A0A6J5ZN23_9ZZZZ</name>
<organism evidence="3">
    <name type="scientific">freshwater metagenome</name>
    <dbReference type="NCBI Taxonomy" id="449393"/>
    <lineage>
        <taxon>unclassified sequences</taxon>
        <taxon>metagenomes</taxon>
        <taxon>ecological metagenomes</taxon>
    </lineage>
</organism>
<reference evidence="3" key="1">
    <citation type="submission" date="2020-05" db="EMBL/GenBank/DDBJ databases">
        <authorList>
            <person name="Chiriac C."/>
            <person name="Salcher M."/>
            <person name="Ghai R."/>
            <person name="Kavagutti S V."/>
        </authorList>
    </citation>
    <scope>NUCLEOTIDE SEQUENCE</scope>
</reference>
<dbReference type="PANTHER" id="PTHR33643">
    <property type="entry name" value="UREASE ACCESSORY PROTEIN D"/>
    <property type="match status" value="1"/>
</dbReference>
<dbReference type="InterPro" id="IPR002669">
    <property type="entry name" value="UreD"/>
</dbReference>
<protein>
    <submittedName>
        <fullName evidence="3">Unannotated protein</fullName>
    </submittedName>
</protein>
<dbReference type="PANTHER" id="PTHR33643:SF1">
    <property type="entry name" value="UREASE ACCESSORY PROTEIN D"/>
    <property type="match status" value="1"/>
</dbReference>
<accession>A0A6J5ZN23</accession>
<dbReference type="Pfam" id="PF01774">
    <property type="entry name" value="UreD"/>
    <property type="match status" value="1"/>
</dbReference>
<gene>
    <name evidence="3" type="ORF">UFOPK3522_00677</name>
</gene>
<keyword evidence="2" id="KW-0143">Chaperone</keyword>
<evidence type="ECO:0000313" key="3">
    <source>
        <dbReference type="EMBL" id="CAB4341970.1"/>
    </source>
</evidence>
<evidence type="ECO:0000256" key="2">
    <source>
        <dbReference type="ARBA" id="ARBA00023186"/>
    </source>
</evidence>
<proteinExistence type="inferred from homology"/>